<organism evidence="2 3">
    <name type="scientific">Blastomonas natatoria</name>
    <dbReference type="NCBI Taxonomy" id="34015"/>
    <lineage>
        <taxon>Bacteria</taxon>
        <taxon>Pseudomonadati</taxon>
        <taxon>Pseudomonadota</taxon>
        <taxon>Alphaproteobacteria</taxon>
        <taxon>Sphingomonadales</taxon>
        <taxon>Sphingomonadaceae</taxon>
        <taxon>Blastomonas</taxon>
    </lineage>
</organism>
<dbReference type="InterPro" id="IPR011990">
    <property type="entry name" value="TPR-like_helical_dom_sf"/>
</dbReference>
<dbReference type="EMBL" id="QJJM01000002">
    <property type="protein sequence ID" value="PXW78602.1"/>
    <property type="molecule type" value="Genomic_DNA"/>
</dbReference>
<dbReference type="PANTHER" id="PTHR12788">
    <property type="entry name" value="PROTEIN-TYROSINE SULFOTRANSFERASE 2"/>
    <property type="match status" value="1"/>
</dbReference>
<proteinExistence type="predicted"/>
<sequence length="521" mass="58352">MLPPFSYLGLGINQVPAWLEHAQAWQDLTAEVKRRCMDSRNISQLRQRAHSALRNPYQPVAVEAVAALAAAEDHVADNWYNLAFVQRIHGMFELALQSYDKAIRRGIRGAQDVHLNRSVIFSEFLDNPEAAHCELRHALAIAPDFDAAWLNLALLAEDAGDVAAARQAYRSLLDCHQHHPMAVARLARLLDPDAGIDLVRTALQRRNFDVDLAGDLWSSLAYLLDKSGDYDEAFQAAVQAKRFAASLIPAPHRYDPDQTDRLVAALQIEQVPNLEPECEGPMPIYICGMFRSGSTLVESLLGRHSAITPCGEREALPRLIGSYRSSPPAPQAKLDALVNMRRQYRQSLKHLAIATPWFTDKRPDNIQHLSVAKAMFGQARILITARHPLDNLISCFLLNFDVQVPYAVDLDHICHWMVKSRELAQTWHARWPNDVYTVQYEALVAEPRACLAPVLNSLSLPWEAACLDPATALPATRTPSSIDIRKPVYQRSVGRWRNYARHLGPQIDFCMKAGLLDAEGL</sequence>
<dbReference type="InterPro" id="IPR026634">
    <property type="entry name" value="TPST-like"/>
</dbReference>
<dbReference type="InterPro" id="IPR019734">
    <property type="entry name" value="TPR_rpt"/>
</dbReference>
<dbReference type="Gene3D" id="3.40.50.300">
    <property type="entry name" value="P-loop containing nucleotide triphosphate hydrolases"/>
    <property type="match status" value="1"/>
</dbReference>
<keyword evidence="3" id="KW-1185">Reference proteome</keyword>
<name>A0A2V3V9W5_9SPHN</name>
<dbReference type="OrthoDB" id="9800698at2"/>
<dbReference type="InterPro" id="IPR027417">
    <property type="entry name" value="P-loop_NTPase"/>
</dbReference>
<evidence type="ECO:0000256" key="1">
    <source>
        <dbReference type="ARBA" id="ARBA00022679"/>
    </source>
</evidence>
<dbReference type="RefSeq" id="WP_110297666.1">
    <property type="nucleotide sequence ID" value="NZ_QJJM01000002.1"/>
</dbReference>
<evidence type="ECO:0000313" key="3">
    <source>
        <dbReference type="Proteomes" id="UP000248014"/>
    </source>
</evidence>
<dbReference type="GO" id="GO:0008476">
    <property type="term" value="F:protein-tyrosine sulfotransferase activity"/>
    <property type="evidence" value="ECO:0007669"/>
    <property type="project" value="InterPro"/>
</dbReference>
<dbReference type="SUPFAM" id="SSF52540">
    <property type="entry name" value="P-loop containing nucleoside triphosphate hydrolases"/>
    <property type="match status" value="1"/>
</dbReference>
<evidence type="ECO:0000313" key="2">
    <source>
        <dbReference type="EMBL" id="PXW78602.1"/>
    </source>
</evidence>
<dbReference type="SUPFAM" id="SSF48452">
    <property type="entry name" value="TPR-like"/>
    <property type="match status" value="1"/>
</dbReference>
<dbReference type="Pfam" id="PF13469">
    <property type="entry name" value="Sulfotransfer_3"/>
    <property type="match status" value="1"/>
</dbReference>
<dbReference type="Gene3D" id="1.25.40.10">
    <property type="entry name" value="Tetratricopeptide repeat domain"/>
    <property type="match status" value="1"/>
</dbReference>
<dbReference type="Proteomes" id="UP000248014">
    <property type="component" value="Unassembled WGS sequence"/>
</dbReference>
<comment type="caution">
    <text evidence="2">The sequence shown here is derived from an EMBL/GenBank/DDBJ whole genome shotgun (WGS) entry which is preliminary data.</text>
</comment>
<keyword evidence="1 2" id="KW-0808">Transferase</keyword>
<protein>
    <submittedName>
        <fullName evidence="2">Sulfotransferase family protein</fullName>
    </submittedName>
</protein>
<dbReference type="PANTHER" id="PTHR12788:SF10">
    <property type="entry name" value="PROTEIN-TYROSINE SULFOTRANSFERASE"/>
    <property type="match status" value="1"/>
</dbReference>
<dbReference type="AlphaFoldDB" id="A0A2V3V9W5"/>
<gene>
    <name evidence="2" type="ORF">C7451_102274</name>
</gene>
<accession>A0A2V3V9W5</accession>
<reference evidence="2 3" key="1">
    <citation type="submission" date="2018-05" db="EMBL/GenBank/DDBJ databases">
        <title>Genomic Encyclopedia of Type Strains, Phase IV (KMG-IV): sequencing the most valuable type-strain genomes for metagenomic binning, comparative biology and taxonomic classification.</title>
        <authorList>
            <person name="Goeker M."/>
        </authorList>
    </citation>
    <scope>NUCLEOTIDE SEQUENCE [LARGE SCALE GENOMIC DNA]</scope>
    <source>
        <strain evidence="2 3">DSM 3183</strain>
    </source>
</reference>
<dbReference type="SMART" id="SM00028">
    <property type="entry name" value="TPR"/>
    <property type="match status" value="3"/>
</dbReference>